<evidence type="ECO:0000313" key="1">
    <source>
        <dbReference type="EMBL" id="MBH0776079.1"/>
    </source>
</evidence>
<comment type="caution">
    <text evidence="1">The sequence shown here is derived from an EMBL/GenBank/DDBJ whole genome shotgun (WGS) entry which is preliminary data.</text>
</comment>
<dbReference type="EMBL" id="JADMLG010000002">
    <property type="protein sequence ID" value="MBH0776079.1"/>
    <property type="molecule type" value="Genomic_DNA"/>
</dbReference>
<gene>
    <name evidence="1" type="ORF">IT779_07260</name>
</gene>
<dbReference type="RefSeq" id="WP_196148363.1">
    <property type="nucleotide sequence ID" value="NZ_JADMLG010000002.1"/>
</dbReference>
<dbReference type="AlphaFoldDB" id="A0A931I7H6"/>
<reference evidence="1" key="1">
    <citation type="submission" date="2020-11" db="EMBL/GenBank/DDBJ databases">
        <title>Nocardia NEAU-351.nov., a novel actinomycete isolated from the cow dung.</title>
        <authorList>
            <person name="Zhang X."/>
        </authorList>
    </citation>
    <scope>NUCLEOTIDE SEQUENCE</scope>
    <source>
        <strain evidence="1">NEAU-351</strain>
    </source>
</reference>
<proteinExistence type="predicted"/>
<organism evidence="1 2">
    <name type="scientific">Nocardia bovistercoris</name>
    <dbReference type="NCBI Taxonomy" id="2785916"/>
    <lineage>
        <taxon>Bacteria</taxon>
        <taxon>Bacillati</taxon>
        <taxon>Actinomycetota</taxon>
        <taxon>Actinomycetes</taxon>
        <taxon>Mycobacteriales</taxon>
        <taxon>Nocardiaceae</taxon>
        <taxon>Nocardia</taxon>
    </lineage>
</organism>
<dbReference type="Proteomes" id="UP000655751">
    <property type="component" value="Unassembled WGS sequence"/>
</dbReference>
<protein>
    <submittedName>
        <fullName evidence="1">Uncharacterized protein</fullName>
    </submittedName>
</protein>
<evidence type="ECO:0000313" key="2">
    <source>
        <dbReference type="Proteomes" id="UP000655751"/>
    </source>
</evidence>
<name>A0A931I7H6_9NOCA</name>
<accession>A0A931I7H6</accession>
<sequence>MTAGLQGYEYQTEFARRYHSEGKAEGKAEGRLEGRVEGRLEAGIEIVLMLLAANGIEITPAGRRRITDCTDIEQIESWAIRAGTIGRIEELFD</sequence>
<keyword evidence="2" id="KW-1185">Reference proteome</keyword>